<dbReference type="OrthoDB" id="77989at2759"/>
<dbReference type="SUPFAM" id="SSF103506">
    <property type="entry name" value="Mitochondrial carrier"/>
    <property type="match status" value="1"/>
</dbReference>
<evidence type="ECO:0000256" key="6">
    <source>
        <dbReference type="SAM" id="MobiDB-lite"/>
    </source>
</evidence>
<evidence type="ECO:0000313" key="9">
    <source>
        <dbReference type="Proteomes" id="UP000769528"/>
    </source>
</evidence>
<evidence type="ECO:0000256" key="3">
    <source>
        <dbReference type="ARBA" id="ARBA00022737"/>
    </source>
</evidence>
<name>A0A9P8P6V9_9ASCO</name>
<comment type="caution">
    <text evidence="8">The sequence shown here is derived from an EMBL/GenBank/DDBJ whole genome shotgun (WGS) entry which is preliminary data.</text>
</comment>
<dbReference type="Gene3D" id="1.50.40.10">
    <property type="entry name" value="Mitochondrial carrier domain"/>
    <property type="match status" value="1"/>
</dbReference>
<reference evidence="8" key="2">
    <citation type="submission" date="2021-01" db="EMBL/GenBank/DDBJ databases">
        <authorList>
            <person name="Schikora-Tamarit M.A."/>
        </authorList>
    </citation>
    <scope>NUCLEOTIDE SEQUENCE</scope>
    <source>
        <strain evidence="8">CBS6341</strain>
    </source>
</reference>
<evidence type="ECO:0000256" key="7">
    <source>
        <dbReference type="SAM" id="Phobius"/>
    </source>
</evidence>
<feature type="region of interest" description="Disordered" evidence="6">
    <location>
        <begin position="163"/>
        <end position="184"/>
    </location>
</feature>
<evidence type="ECO:0000313" key="8">
    <source>
        <dbReference type="EMBL" id="KAH3666422.1"/>
    </source>
</evidence>
<evidence type="ECO:0008006" key="10">
    <source>
        <dbReference type="Google" id="ProtNLM"/>
    </source>
</evidence>
<accession>A0A9P8P6V9</accession>
<keyword evidence="5 7" id="KW-0472">Membrane</keyword>
<evidence type="ECO:0000256" key="2">
    <source>
        <dbReference type="ARBA" id="ARBA00022692"/>
    </source>
</evidence>
<sequence length="502" mass="57074">MSELRPYYDPETFNTGNTTVFRPGVGVIDENGVTIASKISRGSGSKFNSLAGLGLSNSYRGESSSRSIKNLIKLNNYNANIKKNIYSDLEFHEYFEWNNVGELLKSLFNSFLKNYINTLISQPFEVSRLLLQVGDFKTKIGNQSRQTDNVTGNFKKKNYRNIYNGNENNDTNDNDNVNDNDDEDDEELNYFESREAEFKRTRTIRQQSTKLDVPKDFKLHKKSKKYLVPVSLNTVDIMSSLLSTEGIRGLWRASNCTFIFTALSSTLEAWITGFLSPFFQIPDPFFVDVAHSSDPTTTLILSLSASIITGLLLAPLDLIRTRLIVTKVDNTERSFRNSIKNLNFYTIPISLIIPTILNSLANKFLKKFTPYLLFIKFGIESYGSPTIYSTISLISSILELFIKLPIETLLRRAQVSYLLKNSSNSNNCLKIKDADNELIVKFAGYSGVFTTLYDIFYNDGENRGLEAIFRGWRVGLLNILGSWGLEILQISYDDQSFQEEKF</sequence>
<organism evidence="8 9">
    <name type="scientific">Wickerhamomyces mucosus</name>
    <dbReference type="NCBI Taxonomy" id="1378264"/>
    <lineage>
        <taxon>Eukaryota</taxon>
        <taxon>Fungi</taxon>
        <taxon>Dikarya</taxon>
        <taxon>Ascomycota</taxon>
        <taxon>Saccharomycotina</taxon>
        <taxon>Saccharomycetes</taxon>
        <taxon>Phaffomycetales</taxon>
        <taxon>Wickerhamomycetaceae</taxon>
        <taxon>Wickerhamomyces</taxon>
    </lineage>
</organism>
<feature type="transmembrane region" description="Helical" evidence="7">
    <location>
        <begin position="258"/>
        <end position="279"/>
    </location>
</feature>
<dbReference type="Proteomes" id="UP000769528">
    <property type="component" value="Unassembled WGS sequence"/>
</dbReference>
<evidence type="ECO:0000256" key="1">
    <source>
        <dbReference type="ARBA" id="ARBA00004325"/>
    </source>
</evidence>
<feature type="transmembrane region" description="Helical" evidence="7">
    <location>
        <begin position="342"/>
        <end position="361"/>
    </location>
</feature>
<keyword evidence="3" id="KW-0677">Repeat</keyword>
<dbReference type="AlphaFoldDB" id="A0A9P8P6V9"/>
<evidence type="ECO:0000256" key="4">
    <source>
        <dbReference type="ARBA" id="ARBA00022989"/>
    </source>
</evidence>
<keyword evidence="9" id="KW-1185">Reference proteome</keyword>
<dbReference type="PANTHER" id="PTHR24089">
    <property type="entry name" value="SOLUTE CARRIER FAMILY 25"/>
    <property type="match status" value="1"/>
</dbReference>
<dbReference type="EMBL" id="JAEUBF010001445">
    <property type="protein sequence ID" value="KAH3666422.1"/>
    <property type="molecule type" value="Genomic_DNA"/>
</dbReference>
<reference evidence="8" key="1">
    <citation type="journal article" date="2021" name="Open Biol.">
        <title>Shared evolutionary footprints suggest mitochondrial oxidative damage underlies multiple complex I losses in fungi.</title>
        <authorList>
            <person name="Schikora-Tamarit M.A."/>
            <person name="Marcet-Houben M."/>
            <person name="Nosek J."/>
            <person name="Gabaldon T."/>
        </authorList>
    </citation>
    <scope>NUCLEOTIDE SEQUENCE</scope>
    <source>
        <strain evidence="8">CBS6341</strain>
    </source>
</reference>
<keyword evidence="2 7" id="KW-0812">Transmembrane</keyword>
<dbReference type="GO" id="GO:0031966">
    <property type="term" value="C:mitochondrial membrane"/>
    <property type="evidence" value="ECO:0007669"/>
    <property type="project" value="UniProtKB-SubCell"/>
</dbReference>
<dbReference type="InterPro" id="IPR023395">
    <property type="entry name" value="MCP_dom_sf"/>
</dbReference>
<comment type="subcellular location">
    <subcellularLocation>
        <location evidence="1">Mitochondrion membrane</location>
    </subcellularLocation>
</comment>
<feature type="transmembrane region" description="Helical" evidence="7">
    <location>
        <begin position="299"/>
        <end position="321"/>
    </location>
</feature>
<proteinExistence type="predicted"/>
<evidence type="ECO:0000256" key="5">
    <source>
        <dbReference type="ARBA" id="ARBA00023136"/>
    </source>
</evidence>
<feature type="compositionally biased region" description="Acidic residues" evidence="6">
    <location>
        <begin position="170"/>
        <end position="184"/>
    </location>
</feature>
<protein>
    <recommendedName>
        <fullName evidence="10">Mitochondrial fusion and transport protein UGO1</fullName>
    </recommendedName>
</protein>
<keyword evidence="4 7" id="KW-1133">Transmembrane helix</keyword>
<gene>
    <name evidence="8" type="ORF">WICMUC_005690</name>
</gene>